<evidence type="ECO:0000256" key="3">
    <source>
        <dbReference type="ARBA" id="ARBA00023157"/>
    </source>
</evidence>
<geneLocation type="plasmid" evidence="8">
    <name>unnamed1</name>
</geneLocation>
<sequence>MVQRRSVLRLALAGPALALAPRLVAASHSLPPAFRRQLERDPNAPALGNPDGNATLVEFFDYNCQFCRAMLPVVGALLDTDRSLRLVMREWPVFGEGSVFAARAALASRSQGRYPEFHRALLQQKARAEQASVLRTARSIGLDARQLQRDMDRPEVAQHIEQSNTLAAAMGLVGTPTFIAGSDSRFGAVPLSELAGLVAAVRKS</sequence>
<keyword evidence="4" id="KW-0676">Redox-active center</keyword>
<dbReference type="Gene3D" id="3.40.30.10">
    <property type="entry name" value="Glutaredoxin"/>
    <property type="match status" value="1"/>
</dbReference>
<feature type="domain" description="Thioredoxin" evidence="6">
    <location>
        <begin position="8"/>
        <end position="203"/>
    </location>
</feature>
<geneLocation type="plasmid" evidence="7">
    <name>pYEE3</name>
</geneLocation>
<evidence type="ECO:0000313" key="9">
    <source>
        <dbReference type="Proteomes" id="UP000272010"/>
    </source>
</evidence>
<keyword evidence="1 5" id="KW-0732">Signal</keyword>
<keyword evidence="7" id="KW-0614">Plasmid</keyword>
<dbReference type="PROSITE" id="PS51352">
    <property type="entry name" value="THIOREDOXIN_2"/>
    <property type="match status" value="1"/>
</dbReference>
<organism evidence="7 9">
    <name type="scientific">Paracoccus yeei</name>
    <dbReference type="NCBI Taxonomy" id="147645"/>
    <lineage>
        <taxon>Bacteria</taxon>
        <taxon>Pseudomonadati</taxon>
        <taxon>Pseudomonadota</taxon>
        <taxon>Alphaproteobacteria</taxon>
        <taxon>Rhodobacterales</taxon>
        <taxon>Paracoccaceae</taxon>
        <taxon>Paracoccus</taxon>
    </lineage>
</organism>
<dbReference type="SUPFAM" id="SSF52833">
    <property type="entry name" value="Thioredoxin-like"/>
    <property type="match status" value="1"/>
</dbReference>
<evidence type="ECO:0000313" key="10">
    <source>
        <dbReference type="Proteomes" id="UP000324507"/>
    </source>
</evidence>
<dbReference type="InterPro" id="IPR036249">
    <property type="entry name" value="Thioredoxin-like_sf"/>
</dbReference>
<evidence type="ECO:0000313" key="8">
    <source>
        <dbReference type="EMBL" id="QEU06539.1"/>
    </source>
</evidence>
<evidence type="ECO:0000256" key="1">
    <source>
        <dbReference type="ARBA" id="ARBA00022729"/>
    </source>
</evidence>
<protein>
    <submittedName>
        <fullName evidence="7">DsbA family protein</fullName>
    </submittedName>
</protein>
<keyword evidence="3" id="KW-1015">Disulfide bond</keyword>
<dbReference type="RefSeq" id="WP_120444809.1">
    <property type="nucleotide sequence ID" value="NZ_CALTWI010000058.1"/>
</dbReference>
<reference evidence="7" key="1">
    <citation type="journal article" date="2018" name="Front. Microbiol.">
        <title>Genome Structure of the Opportunistic Pathogen Paracoccus yeei (Alphaproteobacteria) and Identification of Putative Virulence Factors.</title>
        <authorList>
            <person name="Lasek R."/>
            <person name="Szuplewska M."/>
            <person name="Mitura M."/>
            <person name="Decewicz P."/>
            <person name="Chmielowska C."/>
            <person name="Pawlot A."/>
            <person name="Sentkowska D."/>
            <person name="Czarnecki J."/>
            <person name="Bartosik D."/>
        </authorList>
    </citation>
    <scope>NUCLEOTIDE SEQUENCE</scope>
    <source>
        <strain evidence="7">CCUG 32053</strain>
        <plasmid evidence="7">pYEE3</plasmid>
    </source>
</reference>
<evidence type="ECO:0000256" key="5">
    <source>
        <dbReference type="SAM" id="SignalP"/>
    </source>
</evidence>
<dbReference type="InterPro" id="IPR013766">
    <property type="entry name" value="Thioredoxin_domain"/>
</dbReference>
<dbReference type="Proteomes" id="UP000324507">
    <property type="component" value="Plasmid unnamed1"/>
</dbReference>
<dbReference type="GO" id="GO:0016491">
    <property type="term" value="F:oxidoreductase activity"/>
    <property type="evidence" value="ECO:0007669"/>
    <property type="project" value="UniProtKB-KW"/>
</dbReference>
<reference evidence="8 10" key="3">
    <citation type="submission" date="2019-09" db="EMBL/GenBank/DDBJ databases">
        <title>FDA dAtabase for Regulatory Grade micrObial Sequences (FDA-ARGOS): Supporting development and validation of Infectious Disease Dx tests.</title>
        <authorList>
            <person name="Sciortino C."/>
            <person name="Tallon L."/>
            <person name="Sadzewicz L."/>
            <person name="Vavikolanu K."/>
            <person name="Mehta A."/>
            <person name="Aluvathingal J."/>
            <person name="Nadendla S."/>
            <person name="Nandy P."/>
            <person name="Geyer C."/>
            <person name="Yan Y."/>
            <person name="Sichtig H."/>
        </authorList>
    </citation>
    <scope>NUCLEOTIDE SEQUENCE [LARGE SCALE GENOMIC DNA]</scope>
    <source>
        <strain evidence="8 10">FDAARGOS_643</strain>
        <plasmid evidence="8 10">unnamed1</plasmid>
    </source>
</reference>
<reference evidence="9" key="2">
    <citation type="submission" date="2018-07" db="EMBL/GenBank/DDBJ databases">
        <title>Genome Structure of the Opportunistic Pathogen Paracoccus yeei (Alphaproteobacteria) and Identification of Putative Virulence Factors.</title>
        <authorList>
            <person name="Lasek R."/>
            <person name="Szuplewska M."/>
            <person name="Mitura M."/>
            <person name="Decewicz P."/>
            <person name="Chmielowska C."/>
            <person name="Pawlot A."/>
            <person name="Sentkowska D."/>
            <person name="Czarnecki J."/>
            <person name="Bartosik D."/>
        </authorList>
    </citation>
    <scope>NUCLEOTIDE SEQUENCE [LARGE SCALE GENOMIC DNA]</scope>
    <source>
        <strain evidence="9">CCUG 32053</strain>
        <plasmid evidence="9">pyee3</plasmid>
    </source>
</reference>
<evidence type="ECO:0000256" key="2">
    <source>
        <dbReference type="ARBA" id="ARBA00023002"/>
    </source>
</evidence>
<dbReference type="EMBL" id="CP044078">
    <property type="protein sequence ID" value="QEU06539.1"/>
    <property type="molecule type" value="Genomic_DNA"/>
</dbReference>
<dbReference type="AlphaFoldDB" id="A0A386UTS3"/>
<dbReference type="PANTHER" id="PTHR13887">
    <property type="entry name" value="GLUTATHIONE S-TRANSFERASE KAPPA"/>
    <property type="match status" value="1"/>
</dbReference>
<feature type="chain" id="PRO_5033362805" evidence="5">
    <location>
        <begin position="26"/>
        <end position="204"/>
    </location>
</feature>
<evidence type="ECO:0000313" key="7">
    <source>
        <dbReference type="EMBL" id="AYF03826.1"/>
    </source>
</evidence>
<dbReference type="InterPro" id="IPR001853">
    <property type="entry name" value="DSBA-like_thioredoxin_dom"/>
</dbReference>
<evidence type="ECO:0000256" key="4">
    <source>
        <dbReference type="ARBA" id="ARBA00023284"/>
    </source>
</evidence>
<evidence type="ECO:0000259" key="6">
    <source>
        <dbReference type="PROSITE" id="PS51352"/>
    </source>
</evidence>
<dbReference type="CDD" id="cd03023">
    <property type="entry name" value="DsbA_Com1_like"/>
    <property type="match status" value="1"/>
</dbReference>
<geneLocation type="plasmid" evidence="9">
    <name>pyee3</name>
</geneLocation>
<gene>
    <name evidence="8" type="ORF">FOB51_00220</name>
    <name evidence="7" type="ORF">PY32053_04299</name>
</gene>
<keyword evidence="2" id="KW-0560">Oxidoreductase</keyword>
<dbReference type="Proteomes" id="UP000272010">
    <property type="component" value="Plasmid pYEE3"/>
</dbReference>
<dbReference type="PANTHER" id="PTHR13887:SF14">
    <property type="entry name" value="DISULFIDE BOND FORMATION PROTEIN D"/>
    <property type="match status" value="1"/>
</dbReference>
<proteinExistence type="predicted"/>
<feature type="signal peptide" evidence="5">
    <location>
        <begin position="1"/>
        <end position="25"/>
    </location>
</feature>
<dbReference type="Pfam" id="PF01323">
    <property type="entry name" value="DSBA"/>
    <property type="match status" value="1"/>
</dbReference>
<name>A0A386UTS3_9RHOB</name>
<dbReference type="EMBL" id="CP031081">
    <property type="protein sequence ID" value="AYF03826.1"/>
    <property type="molecule type" value="Genomic_DNA"/>
</dbReference>
<accession>A0A386UTS3</accession>